<gene>
    <name evidence="2" type="ORF">UU77_C0061G0011</name>
</gene>
<feature type="transmembrane region" description="Helical" evidence="1">
    <location>
        <begin position="12"/>
        <end position="32"/>
    </location>
</feature>
<evidence type="ECO:0000313" key="2">
    <source>
        <dbReference type="EMBL" id="KKS18995.1"/>
    </source>
</evidence>
<protein>
    <recommendedName>
        <fullName evidence="4">PsbP C-terminal domain-containing protein</fullName>
    </recommendedName>
</protein>
<dbReference type="EMBL" id="LCBX01000061">
    <property type="protein sequence ID" value="KKS18995.1"/>
    <property type="molecule type" value="Genomic_DNA"/>
</dbReference>
<dbReference type="Pfam" id="PF18933">
    <property type="entry name" value="PsbP_2"/>
    <property type="match status" value="1"/>
</dbReference>
<evidence type="ECO:0000313" key="3">
    <source>
        <dbReference type="Proteomes" id="UP000034507"/>
    </source>
</evidence>
<keyword evidence="1" id="KW-0812">Transmembrane</keyword>
<evidence type="ECO:0008006" key="4">
    <source>
        <dbReference type="Google" id="ProtNLM"/>
    </source>
</evidence>
<evidence type="ECO:0000256" key="1">
    <source>
        <dbReference type="SAM" id="Phobius"/>
    </source>
</evidence>
<keyword evidence="1" id="KW-0472">Membrane</keyword>
<name>A0A0G0X1V5_UNCKA</name>
<sequence>MRNSQNKGISSIQIIIVVVILLTFSLLVFYIYNTNDGDPVVEVDSRDEILGWDTYTSPTMKITFSYPSTWFLSSETEHRVGVVSTNPNRGGNLAGLQVQVQTYPREFSESTFWSQLEKEYLNYGHGVVSENKNNLQKVEIGSISAYTGSSDAATENILEHYYFLYKENRIYKITVTEDLGFPERNVRDISDKIISSFRFL</sequence>
<accession>A0A0G0X1V5</accession>
<organism evidence="2 3">
    <name type="scientific">candidate division WWE3 bacterium GW2011_GWC1_41_7</name>
    <dbReference type="NCBI Taxonomy" id="1619119"/>
    <lineage>
        <taxon>Bacteria</taxon>
        <taxon>Katanobacteria</taxon>
    </lineage>
</organism>
<reference evidence="2 3" key="1">
    <citation type="journal article" date="2015" name="Nature">
        <title>rRNA introns, odd ribosomes, and small enigmatic genomes across a large radiation of phyla.</title>
        <authorList>
            <person name="Brown C.T."/>
            <person name="Hug L.A."/>
            <person name="Thomas B.C."/>
            <person name="Sharon I."/>
            <person name="Castelle C.J."/>
            <person name="Singh A."/>
            <person name="Wilkins M.J."/>
            <person name="Williams K.H."/>
            <person name="Banfield J.F."/>
        </authorList>
    </citation>
    <scope>NUCLEOTIDE SEQUENCE [LARGE SCALE GENOMIC DNA]</scope>
</reference>
<proteinExistence type="predicted"/>
<dbReference type="AlphaFoldDB" id="A0A0G0X1V5"/>
<keyword evidence="1" id="KW-1133">Transmembrane helix</keyword>
<comment type="caution">
    <text evidence="2">The sequence shown here is derived from an EMBL/GenBank/DDBJ whole genome shotgun (WGS) entry which is preliminary data.</text>
</comment>
<dbReference type="Proteomes" id="UP000034507">
    <property type="component" value="Unassembled WGS sequence"/>
</dbReference>